<dbReference type="PANTHER" id="PTHR33044">
    <property type="entry name" value="BIFUNCTIONAL INHIBITOR/LIPID-TRANSFER PROTEIN/SEED STORAGE 2S ALBUMIN SUPERFAMILY PROTEIN-RELATED"/>
    <property type="match status" value="1"/>
</dbReference>
<organism evidence="7 8">
    <name type="scientific">Colocasia esculenta</name>
    <name type="common">Wild taro</name>
    <name type="synonym">Arum esculentum</name>
    <dbReference type="NCBI Taxonomy" id="4460"/>
    <lineage>
        <taxon>Eukaryota</taxon>
        <taxon>Viridiplantae</taxon>
        <taxon>Streptophyta</taxon>
        <taxon>Embryophyta</taxon>
        <taxon>Tracheophyta</taxon>
        <taxon>Spermatophyta</taxon>
        <taxon>Magnoliopsida</taxon>
        <taxon>Liliopsida</taxon>
        <taxon>Araceae</taxon>
        <taxon>Aroideae</taxon>
        <taxon>Colocasieae</taxon>
        <taxon>Colocasia</taxon>
    </lineage>
</organism>
<comment type="caution">
    <text evidence="7">The sequence shown here is derived from an EMBL/GenBank/DDBJ whole genome shotgun (WGS) entry which is preliminary data.</text>
</comment>
<sequence length="243" mass="25672">MGMPKTLLSPMAIVLAALLMAAGMAPPASAEIATPCTASVITSFTPCLFYLTGGGVGAWSESPTADCCAVVGELLRSSAECTCLILNGNVPFSLPFNRTLAITLPGACQSEEVPLQCKGDVEKNPSPSSSSVKAYPFLFLLQDPSALAQASVSRTRLTHYNTSSIRFSPFRNWPTLLPPPAKRRPIPVPPAADTALAPSGLAREKPMLRPLEYLASAVEPLSFYWGTLLTSMAINGALFLSKL</sequence>
<evidence type="ECO:0000259" key="6">
    <source>
        <dbReference type="Pfam" id="PF14368"/>
    </source>
</evidence>
<keyword evidence="8" id="KW-1185">Reference proteome</keyword>
<evidence type="ECO:0000256" key="4">
    <source>
        <dbReference type="ARBA" id="ARBA00023180"/>
    </source>
</evidence>
<feature type="domain" description="Bifunctional inhibitor/plant lipid transfer protein/seed storage helical" evidence="6">
    <location>
        <begin position="17"/>
        <end position="117"/>
    </location>
</feature>
<dbReference type="InterPro" id="IPR036312">
    <property type="entry name" value="Bifun_inhib/LTP/seed_sf"/>
</dbReference>
<accession>A0A843WWA5</accession>
<comment type="similarity">
    <text evidence="1">Belongs to the plant LTP family.</text>
</comment>
<proteinExistence type="inferred from homology"/>
<dbReference type="InterPro" id="IPR043325">
    <property type="entry name" value="LTSS"/>
</dbReference>
<feature type="signal peptide" evidence="5">
    <location>
        <begin position="1"/>
        <end position="30"/>
    </location>
</feature>
<keyword evidence="3" id="KW-1015">Disulfide bond</keyword>
<evidence type="ECO:0000256" key="1">
    <source>
        <dbReference type="ARBA" id="ARBA00009748"/>
    </source>
</evidence>
<keyword evidence="2 5" id="KW-0732">Signal</keyword>
<name>A0A843WWA5_COLES</name>
<dbReference type="CDD" id="cd00010">
    <property type="entry name" value="AAI_LTSS"/>
    <property type="match status" value="1"/>
</dbReference>
<evidence type="ECO:0000256" key="2">
    <source>
        <dbReference type="ARBA" id="ARBA00022729"/>
    </source>
</evidence>
<evidence type="ECO:0000313" key="8">
    <source>
        <dbReference type="Proteomes" id="UP000652761"/>
    </source>
</evidence>
<evidence type="ECO:0000256" key="3">
    <source>
        <dbReference type="ARBA" id="ARBA00023157"/>
    </source>
</evidence>
<dbReference type="AlphaFoldDB" id="A0A843WWA5"/>
<protein>
    <recommendedName>
        <fullName evidence="6">Bifunctional inhibitor/plant lipid transfer protein/seed storage helical domain-containing protein</fullName>
    </recommendedName>
</protein>
<dbReference type="Pfam" id="PF14368">
    <property type="entry name" value="LTP_2"/>
    <property type="match status" value="1"/>
</dbReference>
<feature type="chain" id="PRO_5032830056" description="Bifunctional inhibitor/plant lipid transfer protein/seed storage helical domain-containing protein" evidence="5">
    <location>
        <begin position="31"/>
        <end position="243"/>
    </location>
</feature>
<dbReference type="OrthoDB" id="1914452at2759"/>
<evidence type="ECO:0000256" key="5">
    <source>
        <dbReference type="SAM" id="SignalP"/>
    </source>
</evidence>
<dbReference type="Proteomes" id="UP000652761">
    <property type="component" value="Unassembled WGS sequence"/>
</dbReference>
<gene>
    <name evidence="7" type="ORF">Taro_047496</name>
</gene>
<dbReference type="InterPro" id="IPR016140">
    <property type="entry name" value="Bifunc_inhib/LTP/seed_store"/>
</dbReference>
<dbReference type="SUPFAM" id="SSF47699">
    <property type="entry name" value="Bifunctional inhibitor/lipid-transfer protein/seed storage 2S albumin"/>
    <property type="match status" value="1"/>
</dbReference>
<evidence type="ECO:0000313" key="7">
    <source>
        <dbReference type="EMBL" id="MQM14559.1"/>
    </source>
</evidence>
<reference evidence="7" key="1">
    <citation type="submission" date="2017-07" db="EMBL/GenBank/DDBJ databases">
        <title>Taro Niue Genome Assembly and Annotation.</title>
        <authorList>
            <person name="Atibalentja N."/>
            <person name="Keating K."/>
            <person name="Fields C.J."/>
        </authorList>
    </citation>
    <scope>NUCLEOTIDE SEQUENCE</scope>
    <source>
        <strain evidence="7">Niue_2</strain>
        <tissue evidence="7">Leaf</tissue>
    </source>
</reference>
<keyword evidence="4" id="KW-0325">Glycoprotein</keyword>
<dbReference type="EMBL" id="NMUH01006140">
    <property type="protein sequence ID" value="MQM14559.1"/>
    <property type="molecule type" value="Genomic_DNA"/>
</dbReference>
<dbReference type="Gene3D" id="1.10.110.10">
    <property type="entry name" value="Plant lipid-transfer and hydrophobic proteins"/>
    <property type="match status" value="1"/>
</dbReference>